<keyword evidence="2" id="KW-0802">TPR repeat</keyword>
<dbReference type="EMBL" id="VJON01000010">
    <property type="protein sequence ID" value="TSE35171.1"/>
    <property type="molecule type" value="Genomic_DNA"/>
</dbReference>
<dbReference type="SUPFAM" id="SSF48452">
    <property type="entry name" value="TPR-like"/>
    <property type="match status" value="2"/>
</dbReference>
<feature type="domain" description="LapB rubredoxin metal binding" evidence="3">
    <location>
        <begin position="349"/>
        <end position="373"/>
    </location>
</feature>
<dbReference type="InterPro" id="IPR041166">
    <property type="entry name" value="Rubredoxin_2"/>
</dbReference>
<keyword evidence="2" id="KW-1003">Cell membrane</keyword>
<comment type="subcellular location">
    <subcellularLocation>
        <location evidence="2">Cell inner membrane</location>
        <topology evidence="2">Single-pass membrane protein</topology>
        <orientation evidence="2">Cytoplasmic side</orientation>
    </subcellularLocation>
</comment>
<evidence type="ECO:0000259" key="3">
    <source>
        <dbReference type="Pfam" id="PF18073"/>
    </source>
</evidence>
<keyword evidence="2" id="KW-0472">Membrane</keyword>
<evidence type="ECO:0000256" key="2">
    <source>
        <dbReference type="HAMAP-Rule" id="MF_00994"/>
    </source>
</evidence>
<keyword evidence="2" id="KW-0997">Cell inner membrane</keyword>
<dbReference type="GO" id="GO:0046890">
    <property type="term" value="P:regulation of lipid biosynthetic process"/>
    <property type="evidence" value="ECO:0007669"/>
    <property type="project" value="UniProtKB-UniRule"/>
</dbReference>
<dbReference type="Pfam" id="PF18073">
    <property type="entry name" value="Zn_ribbon_LapB"/>
    <property type="match status" value="1"/>
</dbReference>
<keyword evidence="2" id="KW-0812">Transmembrane</keyword>
<organism evidence="4 5">
    <name type="scientific">Tepidimonas charontis</name>
    <dbReference type="NCBI Taxonomy" id="2267262"/>
    <lineage>
        <taxon>Bacteria</taxon>
        <taxon>Pseudomonadati</taxon>
        <taxon>Pseudomonadota</taxon>
        <taxon>Betaproteobacteria</taxon>
        <taxon>Burkholderiales</taxon>
        <taxon>Tepidimonas</taxon>
    </lineage>
</organism>
<proteinExistence type="inferred from homology"/>
<comment type="caution">
    <text evidence="4">The sequence shown here is derived from an EMBL/GenBank/DDBJ whole genome shotgun (WGS) entry which is preliminary data.</text>
</comment>
<keyword evidence="1 2" id="KW-0479">Metal-binding</keyword>
<evidence type="ECO:0000313" key="5">
    <source>
        <dbReference type="Proteomes" id="UP000318294"/>
    </source>
</evidence>
<dbReference type="InterPro" id="IPR019734">
    <property type="entry name" value="TPR_rpt"/>
</dbReference>
<dbReference type="Gene3D" id="1.25.40.10">
    <property type="entry name" value="Tetratricopeptide repeat domain"/>
    <property type="match status" value="2"/>
</dbReference>
<name>A0A554XH64_9BURK</name>
<dbReference type="InterPro" id="IPR011990">
    <property type="entry name" value="TPR-like_helical_dom_sf"/>
</dbReference>
<accession>A0A554XH64</accession>
<feature type="binding site" evidence="2">
    <location>
        <position position="354"/>
    </location>
    <ligand>
        <name>Fe cation</name>
        <dbReference type="ChEBI" id="CHEBI:24875"/>
    </ligand>
</feature>
<dbReference type="GO" id="GO:0009898">
    <property type="term" value="C:cytoplasmic side of plasma membrane"/>
    <property type="evidence" value="ECO:0007669"/>
    <property type="project" value="UniProtKB-UniRule"/>
</dbReference>
<dbReference type="AlphaFoldDB" id="A0A554XH64"/>
<feature type="binding site" evidence="2">
    <location>
        <position position="368"/>
    </location>
    <ligand>
        <name>Fe cation</name>
        <dbReference type="ChEBI" id="CHEBI:24875"/>
    </ligand>
</feature>
<reference evidence="4 5" key="1">
    <citation type="submission" date="2019-07" db="EMBL/GenBank/DDBJ databases">
        <title>Tepidimonas charontis SPSP-6 draft genome.</title>
        <authorList>
            <person name="Da Costa M.S."/>
            <person name="Froufe H.J.C."/>
            <person name="Egas C."/>
            <person name="Albuquerque L."/>
        </authorList>
    </citation>
    <scope>NUCLEOTIDE SEQUENCE [LARGE SCALE GENOMIC DNA]</scope>
    <source>
        <strain evidence="4 5">SPSP-6</strain>
    </source>
</reference>
<dbReference type="OrthoDB" id="507476at2"/>
<dbReference type="RefSeq" id="WP_144327947.1">
    <property type="nucleotide sequence ID" value="NZ_VJON01000010.1"/>
</dbReference>
<comment type="function">
    <text evidence="2">Modulates cellular lipopolysaccharide (LPS) levels by regulating LpxC, which is involved in lipid A biosynthesis. May act by modulating the proteolytic activity of FtsH towards LpxC. May also coordinate assembly of proteins involved in LPS synthesis at the plasma membrane.</text>
</comment>
<feature type="topological domain" description="Cytoplasmic" evidence="2">
    <location>
        <begin position="24"/>
        <end position="382"/>
    </location>
</feature>
<feature type="binding site" evidence="2">
    <location>
        <position position="365"/>
    </location>
    <ligand>
        <name>Fe cation</name>
        <dbReference type="ChEBI" id="CHEBI:24875"/>
    </ligand>
</feature>
<dbReference type="Pfam" id="PF13432">
    <property type="entry name" value="TPR_16"/>
    <property type="match status" value="2"/>
</dbReference>
<evidence type="ECO:0000256" key="1">
    <source>
        <dbReference type="ARBA" id="ARBA00022723"/>
    </source>
</evidence>
<dbReference type="InterPro" id="IPR030865">
    <property type="entry name" value="LapB"/>
</dbReference>
<feature type="binding site" evidence="2">
    <location>
        <position position="351"/>
    </location>
    <ligand>
        <name>Fe cation</name>
        <dbReference type="ChEBI" id="CHEBI:24875"/>
    </ligand>
</feature>
<dbReference type="SMART" id="SM00028">
    <property type="entry name" value="TPR"/>
    <property type="match status" value="4"/>
</dbReference>
<keyword evidence="2" id="KW-0677">Repeat</keyword>
<dbReference type="Proteomes" id="UP000318294">
    <property type="component" value="Unassembled WGS sequence"/>
</dbReference>
<comment type="similarity">
    <text evidence="2">Belongs to the LapB family.</text>
</comment>
<evidence type="ECO:0000313" key="4">
    <source>
        <dbReference type="EMBL" id="TSE35171.1"/>
    </source>
</evidence>
<dbReference type="HAMAP" id="MF_00994">
    <property type="entry name" value="LPS_assembly_LapB"/>
    <property type="match status" value="1"/>
</dbReference>
<keyword evidence="2" id="KW-0408">Iron</keyword>
<sequence length="382" mass="42130">MAFDFAWLLWALPLAFGLGWAASRIDLRHWRLESRAVPRAYFRGLSHLLNEQQDQAIDALIEAARHEPDAAELHFALGGLFRRRGDYDRAVRVHQHLLARADLSSAERERAQHALALDFLKAGLLDRAEAAFEALLGTRYDAEARLALLGIHERARDWARAAEMAQALEGGPHGSFRLRLAHHRCEQALALQRQGRTGDALALLEALVQQIPASARAWVTLAEVRQSLGQTEGALAALHGLRQHCPSHLPLVAHALAQGALLTGQAADAQAALRAWAATYGPALDVTQALAVLESDAAAARAHYIDHLRQEPSLVAATLWLAGAPLGAGDDDRLLRRALERACEPLKRYRCAACGFESRQYFWQCPGCQGWDTYPPRRVEEL</sequence>
<dbReference type="GO" id="GO:0005506">
    <property type="term" value="F:iron ion binding"/>
    <property type="evidence" value="ECO:0007669"/>
    <property type="project" value="UniProtKB-UniRule"/>
</dbReference>
<gene>
    <name evidence="2 4" type="primary">lapB</name>
    <name evidence="4" type="ORF">Tchar_00961</name>
</gene>
<protein>
    <recommendedName>
        <fullName evidence="2">Lipopolysaccharide assembly protein B</fullName>
    </recommendedName>
</protein>
<keyword evidence="2" id="KW-1133">Transmembrane helix</keyword>
<keyword evidence="5" id="KW-1185">Reference proteome</keyword>
<dbReference type="Pfam" id="PF14559">
    <property type="entry name" value="TPR_19"/>
    <property type="match status" value="1"/>
</dbReference>
<dbReference type="GO" id="GO:0008653">
    <property type="term" value="P:lipopolysaccharide metabolic process"/>
    <property type="evidence" value="ECO:0007669"/>
    <property type="project" value="InterPro"/>
</dbReference>